<keyword evidence="7" id="KW-1185">Reference proteome</keyword>
<protein>
    <submittedName>
        <fullName evidence="6">Restriction modification system, type I</fullName>
    </submittedName>
</protein>
<dbReference type="KEGG" id="mmai:sS8_3173"/>
<dbReference type="SUPFAM" id="SSF116734">
    <property type="entry name" value="DNA methylase specificity domain"/>
    <property type="match status" value="2"/>
</dbReference>
<evidence type="ECO:0000259" key="5">
    <source>
        <dbReference type="Pfam" id="PF01420"/>
    </source>
</evidence>
<sequence length="409" mass="45357">MTSSVLTDFEFAPFDIIDGDRGKNYPKQNEFASEGHCLFLSATNVTKSGFDFSDCQFISEQKDAALRKGKLRRDDVVLTTRGTIGNSAYYSDVVQYEHMRINSGMVILRCDTENILPVYLYHFLRSPSFFGQVNSLRSGVAQPQLPIRDMKKIKLPLPSIKLQSQISSVLSAYDDLIENNRRRIQLLEQAARLLYKEWFVHLRFPGHEHTQIIDGVPEGWQIGTIGDLGEVITGKTPSKKKPENFGSDLPFIKTPDMHGNAIVVHTEESLSEEGAKTQANKTLPPRSILVSCIGTVGAVAFNASPAQTNQQINSIVPTSDLVTYWAYFMAKELKPLLEGMGGGATMANVNKSKFSGIKVVIPSKQLLNLFSDFAKPVFDQIENLTIGNARLAKARDLLLPKLMNGEVAV</sequence>
<proteinExistence type="inferred from homology"/>
<accession>A0A250KUA1</accession>
<dbReference type="InterPro" id="IPR000055">
    <property type="entry name" value="Restrct_endonuc_typeI_TRD"/>
</dbReference>
<evidence type="ECO:0000313" key="7">
    <source>
        <dbReference type="Proteomes" id="UP000266313"/>
    </source>
</evidence>
<dbReference type="Gene3D" id="1.10.287.1120">
    <property type="entry name" value="Bipartite methylase S protein"/>
    <property type="match status" value="1"/>
</dbReference>
<dbReference type="InterPro" id="IPR052021">
    <property type="entry name" value="Type-I_RS_S_subunit"/>
</dbReference>
<dbReference type="GO" id="GO:0003677">
    <property type="term" value="F:DNA binding"/>
    <property type="evidence" value="ECO:0007669"/>
    <property type="project" value="UniProtKB-KW"/>
</dbReference>
<evidence type="ECO:0000313" key="6">
    <source>
        <dbReference type="EMBL" id="BBA35116.1"/>
    </source>
</evidence>
<feature type="coiled-coil region" evidence="4">
    <location>
        <begin position="170"/>
        <end position="197"/>
    </location>
</feature>
<dbReference type="AlphaFoldDB" id="A0A250KUA1"/>
<dbReference type="EMBL" id="AP017928">
    <property type="protein sequence ID" value="BBA35116.1"/>
    <property type="molecule type" value="Genomic_DNA"/>
</dbReference>
<dbReference type="PANTHER" id="PTHR30408:SF13">
    <property type="entry name" value="TYPE I RESTRICTION ENZYME HINDI SPECIFICITY SUBUNIT"/>
    <property type="match status" value="1"/>
</dbReference>
<evidence type="ECO:0000256" key="2">
    <source>
        <dbReference type="ARBA" id="ARBA00022747"/>
    </source>
</evidence>
<comment type="similarity">
    <text evidence="1">Belongs to the type-I restriction system S methylase family.</text>
</comment>
<keyword evidence="2" id="KW-0680">Restriction system</keyword>
<dbReference type="OrthoDB" id="9798929at2"/>
<dbReference type="Proteomes" id="UP000266313">
    <property type="component" value="Chromosome"/>
</dbReference>
<keyword evidence="4" id="KW-0175">Coiled coil</keyword>
<organism evidence="6 7">
    <name type="scientific">Methylocaldum marinum</name>
    <dbReference type="NCBI Taxonomy" id="1432792"/>
    <lineage>
        <taxon>Bacteria</taxon>
        <taxon>Pseudomonadati</taxon>
        <taxon>Pseudomonadota</taxon>
        <taxon>Gammaproteobacteria</taxon>
        <taxon>Methylococcales</taxon>
        <taxon>Methylococcaceae</taxon>
        <taxon>Methylocaldum</taxon>
    </lineage>
</organism>
<dbReference type="GO" id="GO:0009307">
    <property type="term" value="P:DNA restriction-modification system"/>
    <property type="evidence" value="ECO:0007669"/>
    <property type="project" value="UniProtKB-KW"/>
</dbReference>
<dbReference type="RefSeq" id="WP_119630377.1">
    <property type="nucleotide sequence ID" value="NZ_AP017928.1"/>
</dbReference>
<dbReference type="Pfam" id="PF01420">
    <property type="entry name" value="Methylase_S"/>
    <property type="match status" value="2"/>
</dbReference>
<dbReference type="InterPro" id="IPR044946">
    <property type="entry name" value="Restrct_endonuc_typeI_TRD_sf"/>
</dbReference>
<dbReference type="REBASE" id="215506">
    <property type="entry name" value="S.MmaS8ORF3171P"/>
</dbReference>
<feature type="domain" description="Type I restriction modification DNA specificity" evidence="5">
    <location>
        <begin position="217"/>
        <end position="365"/>
    </location>
</feature>
<evidence type="ECO:0000256" key="1">
    <source>
        <dbReference type="ARBA" id="ARBA00010923"/>
    </source>
</evidence>
<feature type="domain" description="Type I restriction modification DNA specificity" evidence="5">
    <location>
        <begin position="21"/>
        <end position="189"/>
    </location>
</feature>
<keyword evidence="3" id="KW-0238">DNA-binding</keyword>
<gene>
    <name evidence="6" type="ORF">sS8_3173</name>
</gene>
<evidence type="ECO:0000256" key="3">
    <source>
        <dbReference type="ARBA" id="ARBA00023125"/>
    </source>
</evidence>
<name>A0A250KUA1_9GAMM</name>
<evidence type="ECO:0000256" key="4">
    <source>
        <dbReference type="SAM" id="Coils"/>
    </source>
</evidence>
<dbReference type="Gene3D" id="3.90.220.20">
    <property type="entry name" value="DNA methylase specificity domains"/>
    <property type="match status" value="2"/>
</dbReference>
<reference evidence="6 7" key="1">
    <citation type="submission" date="2016-12" db="EMBL/GenBank/DDBJ databases">
        <title>Genome sequencing of Methylocaldum marinum.</title>
        <authorList>
            <person name="Takeuchi M."/>
            <person name="Kamagata Y."/>
            <person name="Hiraoka S."/>
            <person name="Oshima K."/>
            <person name="Hattori M."/>
            <person name="Iwasaki W."/>
        </authorList>
    </citation>
    <scope>NUCLEOTIDE SEQUENCE [LARGE SCALE GENOMIC DNA]</scope>
    <source>
        <strain evidence="6 7">S8</strain>
    </source>
</reference>
<dbReference type="PANTHER" id="PTHR30408">
    <property type="entry name" value="TYPE-1 RESTRICTION ENZYME ECOKI SPECIFICITY PROTEIN"/>
    <property type="match status" value="1"/>
</dbReference>
<dbReference type="CDD" id="cd17251">
    <property type="entry name" value="RMtype1_S_HinAWORF1578P-TRD2-CR2_like"/>
    <property type="match status" value="1"/>
</dbReference>